<sequence length="118" mass="12927">MKLTKEICLDKQLVGHDNHLPLLRSLYTLRVELLDSNHHTGATLGWIHGPLINPSLVNLPKSTLPKNCISPEILGSILEFSKGEDPEISGLKNLAVWISIVSAYTANGGWNESTVTKC</sequence>
<protein>
    <submittedName>
        <fullName evidence="1">Os06g0727500 protein</fullName>
    </submittedName>
</protein>
<reference evidence="1 2" key="2">
    <citation type="journal article" date="2013" name="Plant Cell Physiol.">
        <title>Rice Annotation Project Database (RAP-DB): an integrative and interactive database for rice genomics.</title>
        <authorList>
            <person name="Sakai H."/>
            <person name="Lee S.S."/>
            <person name="Tanaka T."/>
            <person name="Numa H."/>
            <person name="Kim J."/>
            <person name="Kawahara Y."/>
            <person name="Wakimoto H."/>
            <person name="Yang C.C."/>
            <person name="Iwamoto M."/>
            <person name="Abe T."/>
            <person name="Yamada Y."/>
            <person name="Muto A."/>
            <person name="Inokuchi H."/>
            <person name="Ikemura T."/>
            <person name="Matsumoto T."/>
            <person name="Sasaki T."/>
            <person name="Itoh T."/>
        </authorList>
    </citation>
    <scope>NUCLEOTIDE SEQUENCE [LARGE SCALE GENOMIC DNA]</scope>
    <source>
        <strain evidence="2">cv. Nipponbare</strain>
    </source>
</reference>
<organism evidence="1 2">
    <name type="scientific">Oryza sativa subsp. japonica</name>
    <name type="common">Rice</name>
    <dbReference type="NCBI Taxonomy" id="39947"/>
    <lineage>
        <taxon>Eukaryota</taxon>
        <taxon>Viridiplantae</taxon>
        <taxon>Streptophyta</taxon>
        <taxon>Embryophyta</taxon>
        <taxon>Tracheophyta</taxon>
        <taxon>Spermatophyta</taxon>
        <taxon>Magnoliopsida</taxon>
        <taxon>Liliopsida</taxon>
        <taxon>Poales</taxon>
        <taxon>Poaceae</taxon>
        <taxon>BOP clade</taxon>
        <taxon>Oryzoideae</taxon>
        <taxon>Oryzeae</taxon>
        <taxon>Oryzinae</taxon>
        <taxon>Oryza</taxon>
        <taxon>Oryza sativa</taxon>
    </lineage>
</organism>
<dbReference type="Gramene" id="Os06t0727500-00">
    <property type="protein sequence ID" value="Os06t0727500-00"/>
    <property type="gene ID" value="Os06g0727500"/>
</dbReference>
<accession>A0A0P0X1E4</accession>
<reference evidence="2" key="1">
    <citation type="journal article" date="2005" name="Nature">
        <title>The map-based sequence of the rice genome.</title>
        <authorList>
            <consortium name="International rice genome sequencing project (IRGSP)"/>
            <person name="Matsumoto T."/>
            <person name="Wu J."/>
            <person name="Kanamori H."/>
            <person name="Katayose Y."/>
            <person name="Fujisawa M."/>
            <person name="Namiki N."/>
            <person name="Mizuno H."/>
            <person name="Yamamoto K."/>
            <person name="Antonio B.A."/>
            <person name="Baba T."/>
            <person name="Sakata K."/>
            <person name="Nagamura Y."/>
            <person name="Aoki H."/>
            <person name="Arikawa K."/>
            <person name="Arita K."/>
            <person name="Bito T."/>
            <person name="Chiden Y."/>
            <person name="Fujitsuka N."/>
            <person name="Fukunaka R."/>
            <person name="Hamada M."/>
            <person name="Harada C."/>
            <person name="Hayashi A."/>
            <person name="Hijishita S."/>
            <person name="Honda M."/>
            <person name="Hosokawa S."/>
            <person name="Ichikawa Y."/>
            <person name="Idonuma A."/>
            <person name="Iijima M."/>
            <person name="Ikeda M."/>
            <person name="Ikeno M."/>
            <person name="Ito K."/>
            <person name="Ito S."/>
            <person name="Ito T."/>
            <person name="Ito Y."/>
            <person name="Ito Y."/>
            <person name="Iwabuchi A."/>
            <person name="Kamiya K."/>
            <person name="Karasawa W."/>
            <person name="Kurita K."/>
            <person name="Katagiri S."/>
            <person name="Kikuta A."/>
            <person name="Kobayashi H."/>
            <person name="Kobayashi N."/>
            <person name="Machita K."/>
            <person name="Maehara T."/>
            <person name="Masukawa M."/>
            <person name="Mizubayashi T."/>
            <person name="Mukai Y."/>
            <person name="Nagasaki H."/>
            <person name="Nagata Y."/>
            <person name="Naito S."/>
            <person name="Nakashima M."/>
            <person name="Nakama Y."/>
            <person name="Nakamichi Y."/>
            <person name="Nakamura M."/>
            <person name="Meguro A."/>
            <person name="Negishi M."/>
            <person name="Ohta I."/>
            <person name="Ohta T."/>
            <person name="Okamoto M."/>
            <person name="Ono N."/>
            <person name="Saji S."/>
            <person name="Sakaguchi M."/>
            <person name="Sakai K."/>
            <person name="Shibata M."/>
            <person name="Shimokawa T."/>
            <person name="Song J."/>
            <person name="Takazaki Y."/>
            <person name="Terasawa K."/>
            <person name="Tsugane M."/>
            <person name="Tsuji K."/>
            <person name="Ueda S."/>
            <person name="Waki K."/>
            <person name="Yamagata H."/>
            <person name="Yamamoto M."/>
            <person name="Yamamoto S."/>
            <person name="Yamane H."/>
            <person name="Yoshiki S."/>
            <person name="Yoshihara R."/>
            <person name="Yukawa K."/>
            <person name="Zhong H."/>
            <person name="Yano M."/>
            <person name="Yuan Q."/>
            <person name="Ouyang S."/>
            <person name="Liu J."/>
            <person name="Jones K.M."/>
            <person name="Gansberger K."/>
            <person name="Moffat K."/>
            <person name="Hill J."/>
            <person name="Bera J."/>
            <person name="Fadrosh D."/>
            <person name="Jin S."/>
            <person name="Johri S."/>
            <person name="Kim M."/>
            <person name="Overton L."/>
            <person name="Reardon M."/>
            <person name="Tsitrin T."/>
            <person name="Vuong H."/>
            <person name="Weaver B."/>
            <person name="Ciecko A."/>
            <person name="Tallon L."/>
            <person name="Jackson J."/>
            <person name="Pai G."/>
            <person name="Aken S.V."/>
            <person name="Utterback T."/>
            <person name="Reidmuller S."/>
            <person name="Feldblyum T."/>
            <person name="Hsiao J."/>
            <person name="Zismann V."/>
            <person name="Iobst S."/>
            <person name="de Vazeille A.R."/>
            <person name="Buell C.R."/>
            <person name="Ying K."/>
            <person name="Li Y."/>
            <person name="Lu T."/>
            <person name="Huang Y."/>
            <person name="Zhao Q."/>
            <person name="Feng Q."/>
            <person name="Zhang L."/>
            <person name="Zhu J."/>
            <person name="Weng Q."/>
            <person name="Mu J."/>
            <person name="Lu Y."/>
            <person name="Fan D."/>
            <person name="Liu Y."/>
            <person name="Guan J."/>
            <person name="Zhang Y."/>
            <person name="Yu S."/>
            <person name="Liu X."/>
            <person name="Zhang Y."/>
            <person name="Hong G."/>
            <person name="Han B."/>
            <person name="Choisne N."/>
            <person name="Demange N."/>
            <person name="Orjeda G."/>
            <person name="Samain S."/>
            <person name="Cattolico L."/>
            <person name="Pelletier E."/>
            <person name="Couloux A."/>
            <person name="Segurens B."/>
            <person name="Wincker P."/>
            <person name="D'Hont A."/>
            <person name="Scarpelli C."/>
            <person name="Weissenbach J."/>
            <person name="Salanoubat M."/>
            <person name="Quetier F."/>
            <person name="Yu Y."/>
            <person name="Kim H.R."/>
            <person name="Rambo T."/>
            <person name="Currie J."/>
            <person name="Collura K."/>
            <person name="Luo M."/>
            <person name="Yang T."/>
            <person name="Ammiraju J.S.S."/>
            <person name="Engler F."/>
            <person name="Soderlund C."/>
            <person name="Wing R.A."/>
            <person name="Palmer L.E."/>
            <person name="de la Bastide M."/>
            <person name="Spiegel L."/>
            <person name="Nascimento L."/>
            <person name="Zutavern T."/>
            <person name="O'Shaughnessy A."/>
            <person name="Dike S."/>
            <person name="Dedhia N."/>
            <person name="Preston R."/>
            <person name="Balija V."/>
            <person name="McCombie W.R."/>
            <person name="Chow T."/>
            <person name="Chen H."/>
            <person name="Chung M."/>
            <person name="Chen C."/>
            <person name="Shaw J."/>
            <person name="Wu H."/>
            <person name="Hsiao K."/>
            <person name="Chao Y."/>
            <person name="Chu M."/>
            <person name="Cheng C."/>
            <person name="Hour A."/>
            <person name="Lee P."/>
            <person name="Lin S."/>
            <person name="Lin Y."/>
            <person name="Liou J."/>
            <person name="Liu S."/>
            <person name="Hsing Y."/>
            <person name="Raghuvanshi S."/>
            <person name="Mohanty A."/>
            <person name="Bharti A.K."/>
            <person name="Gaur A."/>
            <person name="Gupta V."/>
            <person name="Kumar D."/>
            <person name="Ravi V."/>
            <person name="Vij S."/>
            <person name="Kapur A."/>
            <person name="Khurana P."/>
            <person name="Khurana P."/>
            <person name="Khurana J.P."/>
            <person name="Tyagi A.K."/>
            <person name="Gaikwad K."/>
            <person name="Singh A."/>
            <person name="Dalal V."/>
            <person name="Srivastava S."/>
            <person name="Dixit A."/>
            <person name="Pal A.K."/>
            <person name="Ghazi I.A."/>
            <person name="Yadav M."/>
            <person name="Pandit A."/>
            <person name="Bhargava A."/>
            <person name="Sureshbabu K."/>
            <person name="Batra K."/>
            <person name="Sharma T.R."/>
            <person name="Mohapatra T."/>
            <person name="Singh N.K."/>
            <person name="Messing J."/>
            <person name="Nelson A.B."/>
            <person name="Fuks G."/>
            <person name="Kavchok S."/>
            <person name="Keizer G."/>
            <person name="Linton E."/>
            <person name="Llaca V."/>
            <person name="Song R."/>
            <person name="Tanyolac B."/>
            <person name="Young S."/>
            <person name="Ho-Il K."/>
            <person name="Hahn J.H."/>
            <person name="Sangsakoo G."/>
            <person name="Vanavichit A."/>
            <person name="de Mattos Luiz.A.T."/>
            <person name="Zimmer P.D."/>
            <person name="Malone G."/>
            <person name="Dellagostin O."/>
            <person name="de Oliveira A.C."/>
            <person name="Bevan M."/>
            <person name="Bancroft I."/>
            <person name="Minx P."/>
            <person name="Cordum H."/>
            <person name="Wilson R."/>
            <person name="Cheng Z."/>
            <person name="Jin W."/>
            <person name="Jiang J."/>
            <person name="Leong S.A."/>
            <person name="Iwama H."/>
            <person name="Gojobori T."/>
            <person name="Itoh T."/>
            <person name="Niimura Y."/>
            <person name="Fujii Y."/>
            <person name="Habara T."/>
            <person name="Sakai H."/>
            <person name="Sato Y."/>
            <person name="Wilson G."/>
            <person name="Kumar K."/>
            <person name="McCouch S."/>
            <person name="Juretic N."/>
            <person name="Hoen D."/>
            <person name="Wright S."/>
            <person name="Bruskiewich R."/>
            <person name="Bureau T."/>
            <person name="Miyao A."/>
            <person name="Hirochika H."/>
            <person name="Nishikawa T."/>
            <person name="Kadowaki K."/>
            <person name="Sugiura M."/>
            <person name="Burr B."/>
            <person name="Sasaki T."/>
        </authorList>
    </citation>
    <scope>NUCLEOTIDE SEQUENCE [LARGE SCALE GENOMIC DNA]</scope>
    <source>
        <strain evidence="2">cv. Nipponbare</strain>
    </source>
</reference>
<dbReference type="PaxDb" id="39947-A0A0P0X1E4"/>
<keyword evidence="2" id="KW-1185">Reference proteome</keyword>
<dbReference type="EMBL" id="AP014962">
    <property type="protein sequence ID" value="BAS99612.1"/>
    <property type="molecule type" value="Genomic_DNA"/>
</dbReference>
<proteinExistence type="predicted"/>
<evidence type="ECO:0000313" key="1">
    <source>
        <dbReference type="EMBL" id="BAS99612.1"/>
    </source>
</evidence>
<dbReference type="AlphaFoldDB" id="A0A0P0X1E4"/>
<gene>
    <name evidence="1" type="ordered locus">Os06g0727500</name>
    <name evidence="1" type="ORF">OSNPB_060727500</name>
</gene>
<name>A0A0P0X1E4_ORYSJ</name>
<reference evidence="1 2" key="3">
    <citation type="journal article" date="2013" name="Rice">
        <title>Improvement of the Oryza sativa Nipponbare reference genome using next generation sequence and optical map data.</title>
        <authorList>
            <person name="Kawahara Y."/>
            <person name="de la Bastide M."/>
            <person name="Hamilton J.P."/>
            <person name="Kanamori H."/>
            <person name="McCombie W.R."/>
            <person name="Ouyang S."/>
            <person name="Schwartz D.C."/>
            <person name="Tanaka T."/>
            <person name="Wu J."/>
            <person name="Zhou S."/>
            <person name="Childs K.L."/>
            <person name="Davidson R.M."/>
            <person name="Lin H."/>
            <person name="Quesada-Ocampo L."/>
            <person name="Vaillancourt B."/>
            <person name="Sakai H."/>
            <person name="Lee S.S."/>
            <person name="Kim J."/>
            <person name="Numa H."/>
            <person name="Itoh T."/>
            <person name="Buell C.R."/>
            <person name="Matsumoto T."/>
        </authorList>
    </citation>
    <scope>NUCLEOTIDE SEQUENCE [LARGE SCALE GENOMIC DNA]</scope>
    <source>
        <strain evidence="2">cv. Nipponbare</strain>
    </source>
</reference>
<dbReference type="InParanoid" id="A0A0P0X1E4"/>
<evidence type="ECO:0000313" key="2">
    <source>
        <dbReference type="Proteomes" id="UP000059680"/>
    </source>
</evidence>
<dbReference type="Proteomes" id="UP000059680">
    <property type="component" value="Chromosome 6"/>
</dbReference>